<organism evidence="2 3">
    <name type="scientific">Anaerocolumna jejuensis DSM 15929</name>
    <dbReference type="NCBI Taxonomy" id="1121322"/>
    <lineage>
        <taxon>Bacteria</taxon>
        <taxon>Bacillati</taxon>
        <taxon>Bacillota</taxon>
        <taxon>Clostridia</taxon>
        <taxon>Lachnospirales</taxon>
        <taxon>Lachnospiraceae</taxon>
        <taxon>Anaerocolumna</taxon>
    </lineage>
</organism>
<dbReference type="Proteomes" id="UP000184386">
    <property type="component" value="Unassembled WGS sequence"/>
</dbReference>
<evidence type="ECO:0000313" key="2">
    <source>
        <dbReference type="EMBL" id="SHJ59335.1"/>
    </source>
</evidence>
<sequence length="335" mass="39341">MKGDKYLDLENYLKNSNKDYLEFTFEQIEGILGQKLTPSAYNHAAYWYHPESHTFPLAWHNAGYKLKNLNLKSQSVAFVKDDASGHLSMVTKPNKILQEPQRTISRTKPSIEIDIVIEKGNEFLKNLNTENSRYLSWEHCYTAFADCKELTEDKVDFLCLHLAFYLASWGMYRGSSFLLWKDYLVHRDAVKEIYNPEYKPLWGISCNDLLIEDNLDLIIKLSDKLKTIYIDKRKNIDDFDGVSDILITKILMGTLGCVPAYDRFFVDTLRTYKIAAGSYNKRSLADLTQYYNDNREKLDDFKKRLFVQRCIKYPEMKILDMAFWYIAFEKAEDKE</sequence>
<accession>A0A1M6KK55</accession>
<keyword evidence="3" id="KW-1185">Reference proteome</keyword>
<evidence type="ECO:0000313" key="3">
    <source>
        <dbReference type="Proteomes" id="UP000184386"/>
    </source>
</evidence>
<dbReference type="InterPro" id="IPR056079">
    <property type="entry name" value="DUF7662"/>
</dbReference>
<dbReference type="Pfam" id="PF24698">
    <property type="entry name" value="DUF7662"/>
    <property type="match status" value="1"/>
</dbReference>
<dbReference type="OrthoDB" id="2833825at2"/>
<dbReference type="EMBL" id="FRAC01000006">
    <property type="protein sequence ID" value="SHJ59335.1"/>
    <property type="molecule type" value="Genomic_DNA"/>
</dbReference>
<gene>
    <name evidence="2" type="ORF">SAMN02745136_00483</name>
</gene>
<proteinExistence type="predicted"/>
<protein>
    <recommendedName>
        <fullName evidence="1">DUF7662 domain-containing protein</fullName>
    </recommendedName>
</protein>
<dbReference type="AlphaFoldDB" id="A0A1M6KK55"/>
<evidence type="ECO:0000259" key="1">
    <source>
        <dbReference type="Pfam" id="PF24698"/>
    </source>
</evidence>
<dbReference type="STRING" id="1121322.SAMN02745136_00483"/>
<name>A0A1M6KK55_9FIRM</name>
<feature type="domain" description="DUF7662" evidence="1">
    <location>
        <begin position="7"/>
        <end position="79"/>
    </location>
</feature>
<dbReference type="RefSeq" id="WP_084123870.1">
    <property type="nucleotide sequence ID" value="NZ_FRAC01000006.1"/>
</dbReference>
<reference evidence="2 3" key="1">
    <citation type="submission" date="2016-11" db="EMBL/GenBank/DDBJ databases">
        <authorList>
            <person name="Jaros S."/>
            <person name="Januszkiewicz K."/>
            <person name="Wedrychowicz H."/>
        </authorList>
    </citation>
    <scope>NUCLEOTIDE SEQUENCE [LARGE SCALE GENOMIC DNA]</scope>
    <source>
        <strain evidence="2 3">DSM 15929</strain>
    </source>
</reference>